<evidence type="ECO:0000313" key="3">
    <source>
        <dbReference type="EMBL" id="KAF9332043.1"/>
    </source>
</evidence>
<protein>
    <recommendedName>
        <fullName evidence="2">F-box domain-containing protein</fullName>
    </recommendedName>
</protein>
<dbReference type="PANTHER" id="PTHR13382">
    <property type="entry name" value="MITOCHONDRIAL ATP SYNTHASE COUPLING FACTOR B"/>
    <property type="match status" value="1"/>
</dbReference>
<organism evidence="3 4">
    <name type="scientific">Podila minutissima</name>
    <dbReference type="NCBI Taxonomy" id="64525"/>
    <lineage>
        <taxon>Eukaryota</taxon>
        <taxon>Fungi</taxon>
        <taxon>Fungi incertae sedis</taxon>
        <taxon>Mucoromycota</taxon>
        <taxon>Mortierellomycotina</taxon>
        <taxon>Mortierellomycetes</taxon>
        <taxon>Mortierellales</taxon>
        <taxon>Mortierellaceae</taxon>
        <taxon>Podila</taxon>
    </lineage>
</organism>
<gene>
    <name evidence="3" type="ORF">BG006_005080</name>
</gene>
<dbReference type="InterPro" id="IPR050648">
    <property type="entry name" value="F-box_LRR-repeat"/>
</dbReference>
<dbReference type="Pfam" id="PF12937">
    <property type="entry name" value="F-box-like"/>
    <property type="match status" value="1"/>
</dbReference>
<dbReference type="InterPro" id="IPR036047">
    <property type="entry name" value="F-box-like_dom_sf"/>
</dbReference>
<dbReference type="InterPro" id="IPR032675">
    <property type="entry name" value="LRR_dom_sf"/>
</dbReference>
<evidence type="ECO:0000313" key="4">
    <source>
        <dbReference type="Proteomes" id="UP000696485"/>
    </source>
</evidence>
<dbReference type="InterPro" id="IPR006553">
    <property type="entry name" value="Leu-rich_rpt_Cys-con_subtyp"/>
</dbReference>
<sequence>MTSTIRTDSPAWTVDSTPKPDNPSPLRIEEVLYEIVSYLDRPTLHSCVQVSKIWYRASIRVLWAAVQWKSSSWEASFIPEFKRYGHYAVELQDNFNADLDLIAKTCNSLRELRLTWTSATDITLQKVLQASPKISNLYLFSCRYLTQDSLGIIGQLQSLRRLEIKNLTQANEQTIVALLQACPLLDHLALEDVRLDRIMLDSLGATPLNLRTLSLTRSSPTGNLTRNLLRSSPQLLEFSLARNLHTVLTREDVLPLRDMYKHLFNLNLESCKAITSDALLALFYTCPQLERVNVSGTMMDDAALDILAINCPKIFSINISWCSQISDQGLSRFLRSYYGLRYLNITSASFFSASIFEEPAWACTGLETLIMTGMDMTRPHFSPQANHALMFHQLGRLSKLQDLALGGPYMDLQLSAGMAQLEGLVSLHSIRITQLQTALAEDEIRWFVTAWPTLRRAKFDNESLPRPWYRYFRRQRPHLVLG</sequence>
<evidence type="ECO:0000259" key="2">
    <source>
        <dbReference type="Pfam" id="PF12937"/>
    </source>
</evidence>
<evidence type="ECO:0000256" key="1">
    <source>
        <dbReference type="SAM" id="MobiDB-lite"/>
    </source>
</evidence>
<dbReference type="SUPFAM" id="SSF52047">
    <property type="entry name" value="RNI-like"/>
    <property type="match status" value="1"/>
</dbReference>
<feature type="region of interest" description="Disordered" evidence="1">
    <location>
        <begin position="1"/>
        <end position="23"/>
    </location>
</feature>
<dbReference type="PANTHER" id="PTHR13382:SF67">
    <property type="entry name" value="SCF E3 UBIQUITIN LIGASE COMPLEX F-BOX PROTEIN POF2"/>
    <property type="match status" value="1"/>
</dbReference>
<feature type="domain" description="F-box" evidence="2">
    <location>
        <begin position="29"/>
        <end position="64"/>
    </location>
</feature>
<name>A0A9P5SKD9_9FUNG</name>
<dbReference type="Gene3D" id="3.80.10.10">
    <property type="entry name" value="Ribonuclease Inhibitor"/>
    <property type="match status" value="2"/>
</dbReference>
<dbReference type="CDD" id="cd09917">
    <property type="entry name" value="F-box_SF"/>
    <property type="match status" value="1"/>
</dbReference>
<keyword evidence="4" id="KW-1185">Reference proteome</keyword>
<dbReference type="Proteomes" id="UP000696485">
    <property type="component" value="Unassembled WGS sequence"/>
</dbReference>
<dbReference type="EMBL" id="JAAAUY010000285">
    <property type="protein sequence ID" value="KAF9332043.1"/>
    <property type="molecule type" value="Genomic_DNA"/>
</dbReference>
<dbReference type="InterPro" id="IPR001810">
    <property type="entry name" value="F-box_dom"/>
</dbReference>
<dbReference type="AlphaFoldDB" id="A0A9P5SKD9"/>
<dbReference type="SMART" id="SM00367">
    <property type="entry name" value="LRR_CC"/>
    <property type="match status" value="5"/>
</dbReference>
<reference evidence="3" key="1">
    <citation type="journal article" date="2020" name="Fungal Divers.">
        <title>Resolving the Mortierellaceae phylogeny through synthesis of multi-gene phylogenetics and phylogenomics.</title>
        <authorList>
            <person name="Vandepol N."/>
            <person name="Liber J."/>
            <person name="Desiro A."/>
            <person name="Na H."/>
            <person name="Kennedy M."/>
            <person name="Barry K."/>
            <person name="Grigoriev I.V."/>
            <person name="Miller A.N."/>
            <person name="O'Donnell K."/>
            <person name="Stajich J.E."/>
            <person name="Bonito G."/>
        </authorList>
    </citation>
    <scope>NUCLEOTIDE SEQUENCE</scope>
    <source>
        <strain evidence="3">NVP1</strain>
    </source>
</reference>
<accession>A0A9P5SKD9</accession>
<proteinExistence type="predicted"/>
<comment type="caution">
    <text evidence="3">The sequence shown here is derived from an EMBL/GenBank/DDBJ whole genome shotgun (WGS) entry which is preliminary data.</text>
</comment>
<dbReference type="GO" id="GO:0005737">
    <property type="term" value="C:cytoplasm"/>
    <property type="evidence" value="ECO:0007669"/>
    <property type="project" value="TreeGrafter"/>
</dbReference>
<dbReference type="SUPFAM" id="SSF81383">
    <property type="entry name" value="F-box domain"/>
    <property type="match status" value="1"/>
</dbReference>